<feature type="transmembrane region" description="Helical" evidence="6">
    <location>
        <begin position="831"/>
        <end position="851"/>
    </location>
</feature>
<evidence type="ECO:0000313" key="10">
    <source>
        <dbReference type="Proteomes" id="UP000075606"/>
    </source>
</evidence>
<dbReference type="GO" id="GO:0022857">
    <property type="term" value="F:transmembrane transporter activity"/>
    <property type="evidence" value="ECO:0007669"/>
    <property type="project" value="TreeGrafter"/>
</dbReference>
<feature type="transmembrane region" description="Helical" evidence="6">
    <location>
        <begin position="409"/>
        <end position="436"/>
    </location>
</feature>
<dbReference type="Pfam" id="PF02687">
    <property type="entry name" value="FtsX"/>
    <property type="match status" value="2"/>
</dbReference>
<keyword evidence="10" id="KW-1185">Reference proteome</keyword>
<dbReference type="EMBL" id="LRPC01000028">
    <property type="protein sequence ID" value="KYG73715.1"/>
    <property type="molecule type" value="Genomic_DNA"/>
</dbReference>
<evidence type="ECO:0000256" key="6">
    <source>
        <dbReference type="SAM" id="Phobius"/>
    </source>
</evidence>
<dbReference type="NCBIfam" id="NF038404">
    <property type="entry name" value="perm_prefix_2"/>
    <property type="match status" value="1"/>
</dbReference>
<sequence>MSKNSSHITPPKWSTRLLRLFLRGQYLEEIQGDLEEVYHDLLGKYSKSKARRIYHLEVLKLIRPSLIRKFSGSQKLNNFGMFKHILLISIRSFQRHKTTFLINLLGLSTGLAATLLILLWVQDERSVDTFHEKNDHLYWVMSNFSINNDVNTWNYTSGKLAEALLNNFPEVKDAVRVGNDFFRPRGTIAFDENYFEANGLFASPNFFEVMTYEMLIGDPEKVIADKGSVTISDEYAQSIFGSIENALGKTISWDNRIFSKEFIVSGVFKAPPKNASIRFNIVLNYENLVEADEWADHWNGGYAQTYLLLKQDTDIDAFNAKIADYLTINTDSDRFQLFVQQYSKNYLYGKYESGIQTGGRIDNVRLFTYIAIFILAIACINFMNLSTAQASKKLKEVGVKKAIGANRTALIFQFLSESILLSIIALVVAVGLVMLVLPQFNHISGKELTLISWKEYILPALSLVLLTGFVAGSYPAFYLSRFKPVTVLKGKFSNLRGEEWIRKGLVIVQFSLSVIFIIGVIVINKQIDFTQKKSLGYDREAIITFREAGSDYSNPQPFFNELMKIPGVLSTANMSGDFLAADDNNSGFSWIEGTEDDDNHLFDSPKVGFNFIETLGLEIVEGRSFSRDFNDGVSSIILNEAAVEYMELENPIGTKIGWGDDREMEVIGVVKDFQYGSLHKKIEPLIIQFRERGKQYFVKLRPGSEQETIAQVEKVFQDVFPGQIFSPSLLADDYKSLYDSENKVADLSNYMAAIAIIVSCLGLFGLAAFTAERKTKEIGIRKTLGASQLIIFQLLTNVFTKTVAIAILISVPIGYYIANSWLQNFAYSIELSWWIFAIAAISAMLLAWFTVGIQTIKAARQNPVDSLRAE</sequence>
<comment type="subcellular location">
    <subcellularLocation>
        <location evidence="1">Cell membrane</location>
        <topology evidence="1">Multi-pass membrane protein</topology>
    </subcellularLocation>
</comment>
<dbReference type="InterPro" id="IPR047699">
    <property type="entry name" value="Permease_put_prefix"/>
</dbReference>
<evidence type="ECO:0000259" key="7">
    <source>
        <dbReference type="Pfam" id="PF02687"/>
    </source>
</evidence>
<dbReference type="InterPro" id="IPR050250">
    <property type="entry name" value="Macrolide_Exporter_MacB"/>
</dbReference>
<protein>
    <recommendedName>
        <fullName evidence="11">Transporter permease</fullName>
    </recommendedName>
</protein>
<evidence type="ECO:0000256" key="5">
    <source>
        <dbReference type="ARBA" id="ARBA00023136"/>
    </source>
</evidence>
<accession>A0A150X4R8</accession>
<evidence type="ECO:0000256" key="3">
    <source>
        <dbReference type="ARBA" id="ARBA00022692"/>
    </source>
</evidence>
<proteinExistence type="predicted"/>
<gene>
    <name evidence="9" type="ORF">AWW68_13605</name>
</gene>
<keyword evidence="3 6" id="KW-0812">Transmembrane</keyword>
<name>A0A150X4R8_9BACT</name>
<feature type="transmembrane region" description="Helical" evidence="6">
    <location>
        <begin position="789"/>
        <end position="811"/>
    </location>
</feature>
<dbReference type="PANTHER" id="PTHR30572">
    <property type="entry name" value="MEMBRANE COMPONENT OF TRANSPORTER-RELATED"/>
    <property type="match status" value="1"/>
</dbReference>
<feature type="domain" description="MacB-like periplasmic core" evidence="8">
    <location>
        <begin position="511"/>
        <end position="711"/>
    </location>
</feature>
<feature type="transmembrane region" description="Helical" evidence="6">
    <location>
        <begin position="750"/>
        <end position="769"/>
    </location>
</feature>
<dbReference type="STRING" id="333140.AWW68_13605"/>
<dbReference type="Pfam" id="PF12704">
    <property type="entry name" value="MacB_PCD"/>
    <property type="match status" value="2"/>
</dbReference>
<dbReference type="GO" id="GO:0005886">
    <property type="term" value="C:plasma membrane"/>
    <property type="evidence" value="ECO:0007669"/>
    <property type="project" value="UniProtKB-SubCell"/>
</dbReference>
<keyword evidence="2" id="KW-1003">Cell membrane</keyword>
<dbReference type="InterPro" id="IPR003838">
    <property type="entry name" value="ABC3_permease_C"/>
</dbReference>
<dbReference type="InterPro" id="IPR025857">
    <property type="entry name" value="MacB_PCD"/>
</dbReference>
<feature type="transmembrane region" description="Helical" evidence="6">
    <location>
        <begin position="100"/>
        <end position="121"/>
    </location>
</feature>
<feature type="domain" description="ABC3 transporter permease C-terminal" evidence="7">
    <location>
        <begin position="370"/>
        <end position="481"/>
    </location>
</feature>
<feature type="transmembrane region" description="Helical" evidence="6">
    <location>
        <begin position="456"/>
        <end position="479"/>
    </location>
</feature>
<keyword evidence="4 6" id="KW-1133">Transmembrane helix</keyword>
<evidence type="ECO:0000313" key="9">
    <source>
        <dbReference type="EMBL" id="KYG73715.1"/>
    </source>
</evidence>
<dbReference type="AlphaFoldDB" id="A0A150X4R8"/>
<reference evidence="9 10" key="1">
    <citation type="submission" date="2016-01" db="EMBL/GenBank/DDBJ databases">
        <title>Genome sequencing of Roseivirga spongicola UST030701-084.</title>
        <authorList>
            <person name="Selvaratnam C."/>
            <person name="Thevarajoo S."/>
            <person name="Goh K.M."/>
            <person name="Ee R."/>
            <person name="Chan K.-G."/>
            <person name="Chong C.S."/>
        </authorList>
    </citation>
    <scope>NUCLEOTIDE SEQUENCE [LARGE SCALE GENOMIC DNA]</scope>
    <source>
        <strain evidence="9 10">UST030701-084</strain>
    </source>
</reference>
<evidence type="ECO:0000256" key="1">
    <source>
        <dbReference type="ARBA" id="ARBA00004651"/>
    </source>
</evidence>
<evidence type="ECO:0008006" key="11">
    <source>
        <dbReference type="Google" id="ProtNLM"/>
    </source>
</evidence>
<dbReference type="Proteomes" id="UP000075606">
    <property type="component" value="Unassembled WGS sequence"/>
</dbReference>
<dbReference type="OrthoDB" id="5933722at2"/>
<feature type="domain" description="MacB-like periplasmic core" evidence="8">
    <location>
        <begin position="101"/>
        <end position="324"/>
    </location>
</feature>
<feature type="transmembrane region" description="Helical" evidence="6">
    <location>
        <begin position="500"/>
        <end position="523"/>
    </location>
</feature>
<evidence type="ECO:0000256" key="4">
    <source>
        <dbReference type="ARBA" id="ARBA00022989"/>
    </source>
</evidence>
<feature type="domain" description="ABC3 transporter permease C-terminal" evidence="7">
    <location>
        <begin position="751"/>
        <end position="863"/>
    </location>
</feature>
<evidence type="ECO:0000256" key="2">
    <source>
        <dbReference type="ARBA" id="ARBA00022475"/>
    </source>
</evidence>
<comment type="caution">
    <text evidence="9">The sequence shown here is derived from an EMBL/GenBank/DDBJ whole genome shotgun (WGS) entry which is preliminary data.</text>
</comment>
<dbReference type="PANTHER" id="PTHR30572:SF18">
    <property type="entry name" value="ABC-TYPE MACROLIDE FAMILY EXPORT SYSTEM PERMEASE COMPONENT 2"/>
    <property type="match status" value="1"/>
</dbReference>
<dbReference type="RefSeq" id="WP_068222431.1">
    <property type="nucleotide sequence ID" value="NZ_CP139724.1"/>
</dbReference>
<feature type="transmembrane region" description="Helical" evidence="6">
    <location>
        <begin position="366"/>
        <end position="388"/>
    </location>
</feature>
<organism evidence="9 10">
    <name type="scientific">Roseivirga spongicola</name>
    <dbReference type="NCBI Taxonomy" id="333140"/>
    <lineage>
        <taxon>Bacteria</taxon>
        <taxon>Pseudomonadati</taxon>
        <taxon>Bacteroidota</taxon>
        <taxon>Cytophagia</taxon>
        <taxon>Cytophagales</taxon>
        <taxon>Roseivirgaceae</taxon>
        <taxon>Roseivirga</taxon>
    </lineage>
</organism>
<evidence type="ECO:0000259" key="8">
    <source>
        <dbReference type="Pfam" id="PF12704"/>
    </source>
</evidence>
<keyword evidence="5 6" id="KW-0472">Membrane</keyword>